<dbReference type="Pfam" id="PF13435">
    <property type="entry name" value="Cytochrome_C554"/>
    <property type="match status" value="1"/>
</dbReference>
<evidence type="ECO:0000256" key="3">
    <source>
        <dbReference type="ARBA" id="ARBA00022723"/>
    </source>
</evidence>
<keyword evidence="7" id="KW-0812">Transmembrane</keyword>
<keyword evidence="1" id="KW-0813">Transport</keyword>
<accession>A0A165MIB3</accession>
<keyword evidence="7" id="KW-0472">Membrane</keyword>
<reference evidence="9 10" key="1">
    <citation type="submission" date="2016-03" db="EMBL/GenBank/DDBJ databases">
        <title>Speciation and ecological success in dimly lit waters: horizontal gene transfer in a green sulfur bacteria bloom unveiled by metagenomic assembly.</title>
        <authorList>
            <person name="Llorens-Mares T."/>
            <person name="Liu Z."/>
            <person name="Allen L.Z."/>
            <person name="Rusch D.B."/>
            <person name="Craig M.T."/>
            <person name="Dupont C.L."/>
            <person name="Bryant D.A."/>
            <person name="Casamayor E.O."/>
        </authorList>
    </citation>
    <scope>NUCLEOTIDE SEQUENCE [LARGE SCALE GENOMIC DNA]</scope>
    <source>
        <strain evidence="9">CIII</strain>
    </source>
</reference>
<keyword evidence="6" id="KW-0408">Iron</keyword>
<evidence type="ECO:0000259" key="8">
    <source>
        <dbReference type="Pfam" id="PF13435"/>
    </source>
</evidence>
<name>A0A165MIB3_PELLU</name>
<dbReference type="NCBIfam" id="TIGR04315">
    <property type="entry name" value="octaheme_Shew"/>
    <property type="match status" value="1"/>
</dbReference>
<feature type="domain" description="Cytochrome c-552/4" evidence="8">
    <location>
        <begin position="60"/>
        <end position="138"/>
    </location>
</feature>
<evidence type="ECO:0000313" key="9">
    <source>
        <dbReference type="EMBL" id="KZK75278.1"/>
    </source>
</evidence>
<evidence type="ECO:0000313" key="10">
    <source>
        <dbReference type="Proteomes" id="UP000076481"/>
    </source>
</evidence>
<dbReference type="PANTHER" id="PTHR35038">
    <property type="entry name" value="DISSIMILATORY SULFITE REDUCTASE SIRA"/>
    <property type="match status" value="1"/>
</dbReference>
<dbReference type="SUPFAM" id="SSF48695">
    <property type="entry name" value="Multiheme cytochromes"/>
    <property type="match status" value="1"/>
</dbReference>
<evidence type="ECO:0000256" key="7">
    <source>
        <dbReference type="SAM" id="Phobius"/>
    </source>
</evidence>
<dbReference type="GO" id="GO:0046872">
    <property type="term" value="F:metal ion binding"/>
    <property type="evidence" value="ECO:0007669"/>
    <property type="project" value="UniProtKB-KW"/>
</dbReference>
<organism evidence="9 10">
    <name type="scientific">Pelodictyon luteolum</name>
    <dbReference type="NCBI Taxonomy" id="1100"/>
    <lineage>
        <taxon>Bacteria</taxon>
        <taxon>Pseudomonadati</taxon>
        <taxon>Chlorobiota</taxon>
        <taxon>Chlorobiia</taxon>
        <taxon>Chlorobiales</taxon>
        <taxon>Chlorobiaceae</taxon>
        <taxon>Chlorobium/Pelodictyon group</taxon>
        <taxon>Pelodictyon</taxon>
    </lineage>
</organism>
<dbReference type="AlphaFoldDB" id="A0A165MIB3"/>
<evidence type="ECO:0000256" key="2">
    <source>
        <dbReference type="ARBA" id="ARBA00022617"/>
    </source>
</evidence>
<dbReference type="Pfam" id="PF11783">
    <property type="entry name" value="Cytochrome_cB"/>
    <property type="match status" value="1"/>
</dbReference>
<keyword evidence="5" id="KW-0249">Electron transport</keyword>
<dbReference type="InterPro" id="IPR038266">
    <property type="entry name" value="NapC/NirT_cytc_sf"/>
</dbReference>
<evidence type="ECO:0000256" key="1">
    <source>
        <dbReference type="ARBA" id="ARBA00022448"/>
    </source>
</evidence>
<keyword evidence="4" id="KW-0732">Signal</keyword>
<dbReference type="InterPro" id="IPR023155">
    <property type="entry name" value="Cyt_c-552/4"/>
</dbReference>
<dbReference type="PANTHER" id="PTHR35038:SF5">
    <property type="entry name" value="CYTOCHROME C-TYPE PROTEIN NRFB"/>
    <property type="match status" value="1"/>
</dbReference>
<dbReference type="Gene3D" id="1.10.3820.10">
    <property type="entry name" value="Di-heme elbow motif domain"/>
    <property type="match status" value="1"/>
</dbReference>
<dbReference type="RefSeq" id="WP_041463844.1">
    <property type="nucleotide sequence ID" value="NZ_LVWG01000003.1"/>
</dbReference>
<dbReference type="PIRSF" id="PIRSF039014">
    <property type="entry name" value="OTR_cyc"/>
    <property type="match status" value="1"/>
</dbReference>
<gene>
    <name evidence="9" type="ORF">A3K90_05755</name>
</gene>
<dbReference type="GO" id="GO:0016491">
    <property type="term" value="F:oxidoreductase activity"/>
    <property type="evidence" value="ECO:0007669"/>
    <property type="project" value="TreeGrafter"/>
</dbReference>
<dbReference type="Proteomes" id="UP000076481">
    <property type="component" value="Unassembled WGS sequence"/>
</dbReference>
<proteinExistence type="predicted"/>
<keyword evidence="7" id="KW-1133">Transmembrane helix</keyword>
<evidence type="ECO:0000256" key="5">
    <source>
        <dbReference type="ARBA" id="ARBA00022982"/>
    </source>
</evidence>
<dbReference type="Gene3D" id="1.10.1130.10">
    <property type="entry name" value="Flavocytochrome C3, Chain A"/>
    <property type="match status" value="1"/>
</dbReference>
<keyword evidence="3" id="KW-0479">Metal-binding</keyword>
<protein>
    <submittedName>
        <fullName evidence="9">Cytochrome C</fullName>
    </submittedName>
</protein>
<keyword evidence="2" id="KW-0349">Heme</keyword>
<feature type="transmembrane region" description="Helical" evidence="7">
    <location>
        <begin position="502"/>
        <end position="525"/>
    </location>
</feature>
<dbReference type="InterPro" id="IPR036280">
    <property type="entry name" value="Multihaem_cyt_sf"/>
</dbReference>
<sequence length="536" mass="60465">MMKVLVGRILPVMLILFASGPLSGAVYHLPKDSLSVSTADHSKFRQLQREFKSGPEVTKACLECHTEAAKQVHRTKHWTWEVPMKDGKMLGKKNVVNNFCISVESNEARCTSCHVGYGWKDKQFDFRSEQNVDCLICHDGTGTYQKLPAGAGHPAYEATVQEKKKYPKVNLSYVARNVQNPDRQNCGICHFEGGGADAVKHGDLDGSLIKGPRSLDVHMATGKNELNMTCVDCHKTEGHQVPGSRYTPMARDTHGFDYPLADDFPTSCASCHSLEPHRKNKKLNDHIDKVACQTCHIPHIAKERPTKMWWDWSKAGKFDEKGKMITKKDAAGMPTYVTKKGEFRWEKNARPEYRWFNGEMNYVTFHTTINDKGVVSVNRPSGMTGDTLSRIWPFKVHRGLQPYDTELKHFVKPKLFGPKGSGAYWSDFDWKRSIEAGMRESGLKYSGSYGFVETEMFWPISHMVSPKEDALGCVECHARGGRLENLSGFYLPGRDVNLFVEIIGLLVTVGSLGGVIIHSIVRYYTTKKHKEREERA</sequence>
<dbReference type="InterPro" id="IPR024673">
    <property type="entry name" value="Octahem_Cyt_c"/>
</dbReference>
<dbReference type="InterPro" id="IPR051829">
    <property type="entry name" value="Multiheme_Cytochr_ET"/>
</dbReference>
<evidence type="ECO:0000256" key="6">
    <source>
        <dbReference type="ARBA" id="ARBA00023004"/>
    </source>
</evidence>
<evidence type="ECO:0000256" key="4">
    <source>
        <dbReference type="ARBA" id="ARBA00022729"/>
    </source>
</evidence>
<comment type="caution">
    <text evidence="9">The sequence shown here is derived from an EMBL/GenBank/DDBJ whole genome shotgun (WGS) entry which is preliminary data.</text>
</comment>
<dbReference type="EMBL" id="LVWG01000003">
    <property type="protein sequence ID" value="KZK75278.1"/>
    <property type="molecule type" value="Genomic_DNA"/>
</dbReference>